<accession>V5SHI1</accession>
<organism evidence="2 3">
    <name type="scientific">Hyphomicrobium nitrativorans NL23</name>
    <dbReference type="NCBI Taxonomy" id="1029756"/>
    <lineage>
        <taxon>Bacteria</taxon>
        <taxon>Pseudomonadati</taxon>
        <taxon>Pseudomonadota</taxon>
        <taxon>Alphaproteobacteria</taxon>
        <taxon>Hyphomicrobiales</taxon>
        <taxon>Hyphomicrobiaceae</taxon>
        <taxon>Hyphomicrobium</taxon>
    </lineage>
</organism>
<sequence length="401" mass="44675">MLPVAVLALVGLWLAALSAPVVASSGAERFSRTLTGADRRAFEDYLSAQAVHDFKMDAYWREVTDKRALRRGKRSRKEPFTAKDYVRTLPPKYAGPTLSAGLEKRWKAFQARESEQKKAPPRRTLPGVDDFLAMAKSEYGFTPERIPEREFKRRYAREALAAGLTADQVLRVYALETGGLGTADMVAGIHPIRKTGSPISSAIGYAQLLTANTTDELVKHGPAFLERLKRMSNQSGISDARRRALVDKHKKLSTMLRAARSVPHRWSEHMALARTRKGQAIHAINIDGDIGPWLQVKKLQDIKKMADNAGRTNLSGAEIELMNLAGPGTGLEMMRPAGLKVPTSNFFARDAYYRNTIVRGKTSAELLVALNERMDKNLQNSGAIEFAEVFREVRREMASRR</sequence>
<proteinExistence type="predicted"/>
<dbReference type="PATRIC" id="fig|1029756.8.peg.3120"/>
<dbReference type="EMBL" id="CP006912">
    <property type="protein sequence ID" value="AHB49399.1"/>
    <property type="molecule type" value="Genomic_DNA"/>
</dbReference>
<feature type="signal peptide" evidence="1">
    <location>
        <begin position="1"/>
        <end position="23"/>
    </location>
</feature>
<evidence type="ECO:0008006" key="4">
    <source>
        <dbReference type="Google" id="ProtNLM"/>
    </source>
</evidence>
<reference evidence="2 3" key="1">
    <citation type="journal article" date="2014" name="Genome Announc.">
        <title>Complete Genome Sequence of Hyphomicrobium nitrativorans Strain NL23, a Denitrifying Bacterium Isolated from Biofilm of a Methanol-Fed Denitrification System Treating Seawater at the Montreal Biodome.</title>
        <authorList>
            <person name="Martineau C."/>
            <person name="Villeneuve C."/>
            <person name="Mauffrey F."/>
            <person name="Villemur R."/>
        </authorList>
    </citation>
    <scope>NUCLEOTIDE SEQUENCE [LARGE SCALE GENOMIC DNA]</scope>
    <source>
        <strain evidence="2">NL23</strain>
    </source>
</reference>
<feature type="chain" id="PRO_5004741637" description="Transglycosylase SLT domain-containing protein" evidence="1">
    <location>
        <begin position="24"/>
        <end position="401"/>
    </location>
</feature>
<dbReference type="AlphaFoldDB" id="V5SHI1"/>
<evidence type="ECO:0000313" key="3">
    <source>
        <dbReference type="Proteomes" id="UP000018542"/>
    </source>
</evidence>
<name>V5SHI1_9HYPH</name>
<gene>
    <name evidence="2" type="ORF">W911_14975</name>
</gene>
<evidence type="ECO:0000256" key="1">
    <source>
        <dbReference type="SAM" id="SignalP"/>
    </source>
</evidence>
<dbReference type="KEGG" id="hni:W911_14975"/>
<dbReference type="HOGENOM" id="CLU_683110_0_0_5"/>
<dbReference type="Proteomes" id="UP000018542">
    <property type="component" value="Chromosome"/>
</dbReference>
<evidence type="ECO:0000313" key="2">
    <source>
        <dbReference type="EMBL" id="AHB49399.1"/>
    </source>
</evidence>
<keyword evidence="3" id="KW-1185">Reference proteome</keyword>
<protein>
    <recommendedName>
        <fullName evidence="4">Transglycosylase SLT domain-containing protein</fullName>
    </recommendedName>
</protein>
<keyword evidence="1" id="KW-0732">Signal</keyword>